<evidence type="ECO:0000259" key="2">
    <source>
        <dbReference type="Pfam" id="PF21926"/>
    </source>
</evidence>
<feature type="transmembrane region" description="Helical" evidence="1">
    <location>
        <begin position="94"/>
        <end position="115"/>
    </location>
</feature>
<feature type="transmembrane region" description="Helical" evidence="1">
    <location>
        <begin position="366"/>
        <end position="383"/>
    </location>
</feature>
<name>A0ABP9BPF9_9GAMM</name>
<keyword evidence="4" id="KW-1185">Reference proteome</keyword>
<feature type="transmembrane region" description="Helical" evidence="1">
    <location>
        <begin position="161"/>
        <end position="182"/>
    </location>
</feature>
<dbReference type="RefSeq" id="WP_345303764.1">
    <property type="nucleotide sequence ID" value="NZ_BAABJE010000014.1"/>
</dbReference>
<feature type="transmembrane region" description="Helical" evidence="1">
    <location>
        <begin position="45"/>
        <end position="63"/>
    </location>
</feature>
<feature type="domain" description="N-acyl amino acid synthase FeeM catalytic core" evidence="2">
    <location>
        <begin position="245"/>
        <end position="355"/>
    </location>
</feature>
<keyword evidence="1" id="KW-0472">Membrane</keyword>
<organism evidence="3 4">
    <name type="scientific">Lysobacter hankyongensis</name>
    <dbReference type="NCBI Taxonomy" id="1176535"/>
    <lineage>
        <taxon>Bacteria</taxon>
        <taxon>Pseudomonadati</taxon>
        <taxon>Pseudomonadota</taxon>
        <taxon>Gammaproteobacteria</taxon>
        <taxon>Lysobacterales</taxon>
        <taxon>Lysobacteraceae</taxon>
        <taxon>Lysobacter</taxon>
    </lineage>
</organism>
<feature type="transmembrane region" description="Helical" evidence="1">
    <location>
        <begin position="136"/>
        <end position="155"/>
    </location>
</feature>
<evidence type="ECO:0000313" key="3">
    <source>
        <dbReference type="EMBL" id="GAA4798613.1"/>
    </source>
</evidence>
<evidence type="ECO:0000256" key="1">
    <source>
        <dbReference type="SAM" id="Phobius"/>
    </source>
</evidence>
<keyword evidence="1" id="KW-1133">Transmembrane helix</keyword>
<dbReference type="EMBL" id="BAABJE010000014">
    <property type="protein sequence ID" value="GAA4798613.1"/>
    <property type="molecule type" value="Genomic_DNA"/>
</dbReference>
<feature type="transmembrane region" description="Helical" evidence="1">
    <location>
        <begin position="19"/>
        <end position="39"/>
    </location>
</feature>
<comment type="caution">
    <text evidence="3">The sequence shown here is derived from an EMBL/GenBank/DDBJ whole genome shotgun (WGS) entry which is preliminary data.</text>
</comment>
<dbReference type="Pfam" id="PF21926">
    <property type="entry name" value="FeeM"/>
    <property type="match status" value="1"/>
</dbReference>
<reference evidence="4" key="1">
    <citation type="journal article" date="2019" name="Int. J. Syst. Evol. Microbiol.">
        <title>The Global Catalogue of Microorganisms (GCM) 10K type strain sequencing project: providing services to taxonomists for standard genome sequencing and annotation.</title>
        <authorList>
            <consortium name="The Broad Institute Genomics Platform"/>
            <consortium name="The Broad Institute Genome Sequencing Center for Infectious Disease"/>
            <person name="Wu L."/>
            <person name="Ma J."/>
        </authorList>
    </citation>
    <scope>NUCLEOTIDE SEQUENCE [LARGE SCALE GENOMIC DNA]</scope>
    <source>
        <strain evidence="4">JCM 18204</strain>
    </source>
</reference>
<dbReference type="SUPFAM" id="SSF55729">
    <property type="entry name" value="Acyl-CoA N-acyltransferases (Nat)"/>
    <property type="match status" value="1"/>
</dbReference>
<proteinExistence type="predicted"/>
<dbReference type="InterPro" id="IPR016181">
    <property type="entry name" value="Acyl_CoA_acyltransferase"/>
</dbReference>
<keyword evidence="1" id="KW-0812">Transmembrane</keyword>
<dbReference type="Gene3D" id="3.40.630.30">
    <property type="match status" value="1"/>
</dbReference>
<dbReference type="InterPro" id="IPR054597">
    <property type="entry name" value="FeeM_cat"/>
</dbReference>
<feature type="transmembrane region" description="Helical" evidence="1">
    <location>
        <begin position="70"/>
        <end position="88"/>
    </location>
</feature>
<sequence>MASAEEIAANVEKDEKETLFPVLFMFLSFGSMIVGLGLISLFQDYYAYAMCALLYVAVVAIEFRFQIRSPVSISMLVLYTGLAILDYVTKDYTGYAGIIIFAWLTALSTVLLLFGKPFTAFYSNGKGLRSLHIVSSLIWTAAYALSLLASVLLMPDVLYLIIPYVLCISLGLLTIFLNLVWFGRGNGRQERFSIQEFEFHRLLVDSPEFPTFCDFFARQIYRPGDDGNMKTVAEIAEIVSKTEKELAADSYIFVAKDAGRIVGCMRCILDRKGRPFPLEIEMGSSLDRLRQVGRLMHVGRLAVDDHYRERPAVLNGLFKCFLDLSLSRDVSFVVAEGYRHRLPTYLKLGFEIMFDRSDRRHAVKMAYGYVCYPMFMNFSFLVFNRGDASLKRYHFSDFINPYLAERWYKRAGLRYYFRPRRLWPWRFTLRQVKELV</sequence>
<dbReference type="Proteomes" id="UP001499959">
    <property type="component" value="Unassembled WGS sequence"/>
</dbReference>
<protein>
    <recommendedName>
        <fullName evidence="2">N-acyl amino acid synthase FeeM catalytic core domain-containing protein</fullName>
    </recommendedName>
</protein>
<gene>
    <name evidence="3" type="ORF">GCM10023307_25960</name>
</gene>
<evidence type="ECO:0000313" key="4">
    <source>
        <dbReference type="Proteomes" id="UP001499959"/>
    </source>
</evidence>
<accession>A0ABP9BPF9</accession>